<feature type="compositionally biased region" description="Low complexity" evidence="8">
    <location>
        <begin position="440"/>
        <end position="453"/>
    </location>
</feature>
<dbReference type="InterPro" id="IPR011993">
    <property type="entry name" value="PH-like_dom_sf"/>
</dbReference>
<dbReference type="InterPro" id="IPR001849">
    <property type="entry name" value="PH_domain"/>
</dbReference>
<evidence type="ECO:0000313" key="10">
    <source>
        <dbReference type="Proteomes" id="UP000829291"/>
    </source>
</evidence>
<dbReference type="SUPFAM" id="SSF50729">
    <property type="entry name" value="PH domain-like"/>
    <property type="match status" value="1"/>
</dbReference>
<feature type="region of interest" description="Disordered" evidence="8">
    <location>
        <begin position="435"/>
        <end position="457"/>
    </location>
</feature>
<accession>A0ABM3G170</accession>
<evidence type="ECO:0000313" key="11">
    <source>
        <dbReference type="RefSeq" id="XP_046594009.1"/>
    </source>
</evidence>
<sequence>MIEQQKGEREHFYENSNRLIDKNVIYMPIHAHKSRVQQTFEEIEMVELNSAGSGGGGQGVVTGSSGVGAGVGRAGVMETQVRGQWYRVFVSLEDDYLSITLDESCENASSLNGNINNNNIDSLNDPDVPDSVANQKRVVRVVKSDNNGLGISIKGGKENKMPILISKIFKGMAADATEQLYVGDAILAVNGEDLREATHDEAVKALKRAGKVVELEVKYLREVTPYFRKASIIQEVGWELQRGFLSAAPPPPKSPPRADTRYLPLQLCRLTRSHPSSDPEGRTLELHSPDGVHECWLRALDTTEANAWFNALHSALAALTQKALRLASALPDPPQLQHIGWLARRHCLQLQNGRGSSESSEDGAGSSASTSRGAGSGFGLGLPGGCSGGWRSVFGAVSGRELRLYECAPWSPEAWASPSITCPLIATRLVSSSTPRQGEAAASSSSSSGTSGTQHGGTFAVRVGTIDGVVTHHLRAETRRDLATWARAIVQGCHTAAHSLREYAVRCVWQGRSCQLVVNHEEGFALYAAGSRSLGNGVSPGSAPAPLWRRSFDKLRLSADDGNRLLWLDFEGEDGEIEKRILLQELDLESCPKPIVFVLHNFLSAKIHRLGLTA</sequence>
<dbReference type="Pfam" id="PF18012">
    <property type="entry name" value="PH_17"/>
    <property type="match status" value="1"/>
</dbReference>
<protein>
    <submittedName>
        <fullName evidence="11">Beta-1-syntrophin isoform X1</fullName>
    </submittedName>
</protein>
<feature type="domain" description="PDZ" evidence="9">
    <location>
        <begin position="138"/>
        <end position="221"/>
    </location>
</feature>
<evidence type="ECO:0000256" key="2">
    <source>
        <dbReference type="ARBA" id="ARBA00004245"/>
    </source>
</evidence>
<organism evidence="10 11">
    <name type="scientific">Neodiprion lecontei</name>
    <name type="common">Redheaded pine sawfly</name>
    <dbReference type="NCBI Taxonomy" id="441921"/>
    <lineage>
        <taxon>Eukaryota</taxon>
        <taxon>Metazoa</taxon>
        <taxon>Ecdysozoa</taxon>
        <taxon>Arthropoda</taxon>
        <taxon>Hexapoda</taxon>
        <taxon>Insecta</taxon>
        <taxon>Pterygota</taxon>
        <taxon>Neoptera</taxon>
        <taxon>Endopterygota</taxon>
        <taxon>Hymenoptera</taxon>
        <taxon>Tenthredinoidea</taxon>
        <taxon>Diprionidae</taxon>
        <taxon>Diprioninae</taxon>
        <taxon>Neodiprion</taxon>
    </lineage>
</organism>
<keyword evidence="10" id="KW-1185">Reference proteome</keyword>
<dbReference type="CDD" id="cd06801">
    <property type="entry name" value="PDZ_syntrophin-like"/>
    <property type="match status" value="1"/>
</dbReference>
<dbReference type="InterPro" id="IPR015482">
    <property type="entry name" value="Syntrophin"/>
</dbReference>
<dbReference type="Pfam" id="PF00595">
    <property type="entry name" value="PDZ"/>
    <property type="match status" value="1"/>
</dbReference>
<evidence type="ECO:0000256" key="4">
    <source>
        <dbReference type="ARBA" id="ARBA00022490"/>
    </source>
</evidence>
<evidence type="ECO:0000256" key="8">
    <source>
        <dbReference type="SAM" id="MobiDB-lite"/>
    </source>
</evidence>
<reference evidence="11" key="1">
    <citation type="submission" date="2025-08" db="UniProtKB">
        <authorList>
            <consortium name="RefSeq"/>
        </authorList>
    </citation>
    <scope>IDENTIFICATION</scope>
    <source>
        <tissue evidence="11">Thorax and Abdomen</tissue>
    </source>
</reference>
<dbReference type="Gene3D" id="2.30.42.10">
    <property type="match status" value="1"/>
</dbReference>
<proteinExistence type="inferred from homology"/>
<comment type="similarity">
    <text evidence="3">Belongs to the syntrophin family.</text>
</comment>
<evidence type="ECO:0000256" key="3">
    <source>
        <dbReference type="ARBA" id="ARBA00010798"/>
    </source>
</evidence>
<dbReference type="Gene3D" id="2.30.29.30">
    <property type="entry name" value="Pleckstrin-homology domain (PH domain)/Phosphotyrosine-binding domain (PTB)"/>
    <property type="match status" value="1"/>
</dbReference>
<dbReference type="InterPro" id="IPR036034">
    <property type="entry name" value="PDZ_sf"/>
</dbReference>
<keyword evidence="7" id="KW-0206">Cytoskeleton</keyword>
<gene>
    <name evidence="11" type="primary">LOC107223683</name>
</gene>
<dbReference type="GeneID" id="107223683"/>
<keyword evidence="4" id="KW-0963">Cytoplasm</keyword>
<evidence type="ECO:0000259" key="9">
    <source>
        <dbReference type="PROSITE" id="PS50106"/>
    </source>
</evidence>
<dbReference type="Proteomes" id="UP000829291">
    <property type="component" value="Chromosome 4"/>
</dbReference>
<keyword evidence="5" id="KW-0677">Repeat</keyword>
<dbReference type="SMART" id="SM00228">
    <property type="entry name" value="PDZ"/>
    <property type="match status" value="1"/>
</dbReference>
<feature type="region of interest" description="Disordered" evidence="8">
    <location>
        <begin position="352"/>
        <end position="373"/>
    </location>
</feature>
<evidence type="ECO:0000256" key="1">
    <source>
        <dbReference type="ARBA" id="ARBA00004170"/>
    </source>
</evidence>
<evidence type="ECO:0000256" key="6">
    <source>
        <dbReference type="ARBA" id="ARBA00023136"/>
    </source>
</evidence>
<keyword evidence="6" id="KW-0472">Membrane</keyword>
<dbReference type="SMART" id="SM00233">
    <property type="entry name" value="PH"/>
    <property type="match status" value="2"/>
</dbReference>
<dbReference type="SUPFAM" id="SSF50156">
    <property type="entry name" value="PDZ domain-like"/>
    <property type="match status" value="1"/>
</dbReference>
<dbReference type="Pfam" id="PF23012">
    <property type="entry name" value="Syntrophin_4th"/>
    <property type="match status" value="1"/>
</dbReference>
<dbReference type="InterPro" id="IPR041428">
    <property type="entry name" value="PHsplit_syntrophin"/>
</dbReference>
<name>A0ABM3G170_NEOLC</name>
<dbReference type="InterPro" id="IPR055108">
    <property type="entry name" value="Syntrophin_4th"/>
</dbReference>
<dbReference type="InterPro" id="IPR001478">
    <property type="entry name" value="PDZ"/>
</dbReference>
<dbReference type="PANTHER" id="PTHR10554">
    <property type="entry name" value="SYNTROPHIN"/>
    <property type="match status" value="1"/>
</dbReference>
<evidence type="ECO:0000256" key="5">
    <source>
        <dbReference type="ARBA" id="ARBA00022737"/>
    </source>
</evidence>
<feature type="compositionally biased region" description="Low complexity" evidence="8">
    <location>
        <begin position="353"/>
        <end position="373"/>
    </location>
</feature>
<comment type="subcellular location">
    <subcellularLocation>
        <location evidence="2">Cytoplasm</location>
        <location evidence="2">Cytoskeleton</location>
    </subcellularLocation>
    <subcellularLocation>
        <location evidence="1">Membrane</location>
        <topology evidence="1">Peripheral membrane protein</topology>
    </subcellularLocation>
</comment>
<dbReference type="PANTHER" id="PTHR10554:SF12">
    <property type="entry name" value="IP02644P"/>
    <property type="match status" value="1"/>
</dbReference>
<dbReference type="RefSeq" id="XP_046594009.1">
    <property type="nucleotide sequence ID" value="XM_046738053.1"/>
</dbReference>
<evidence type="ECO:0000256" key="7">
    <source>
        <dbReference type="ARBA" id="ARBA00023212"/>
    </source>
</evidence>
<dbReference type="PROSITE" id="PS50106">
    <property type="entry name" value="PDZ"/>
    <property type="match status" value="1"/>
</dbReference>